<dbReference type="SMART" id="SM00448">
    <property type="entry name" value="REC"/>
    <property type="match status" value="1"/>
</dbReference>
<evidence type="ECO:0000313" key="6">
    <source>
        <dbReference type="EMBL" id="MBJ6723918.1"/>
    </source>
</evidence>
<dbReference type="PROSITE" id="PS50043">
    <property type="entry name" value="HTH_LUXR_2"/>
    <property type="match status" value="1"/>
</dbReference>
<dbReference type="SUPFAM" id="SSF52172">
    <property type="entry name" value="CheY-like"/>
    <property type="match status" value="1"/>
</dbReference>
<dbReference type="AlphaFoldDB" id="A0A8J7IMF9"/>
<dbReference type="InterPro" id="IPR000792">
    <property type="entry name" value="Tscrpt_reg_LuxR_C"/>
</dbReference>
<dbReference type="SUPFAM" id="SSF46894">
    <property type="entry name" value="C-terminal effector domain of the bipartite response regulators"/>
    <property type="match status" value="1"/>
</dbReference>
<organism evidence="6 7">
    <name type="scientific">Geomesophilobacter sediminis</name>
    <dbReference type="NCBI Taxonomy" id="2798584"/>
    <lineage>
        <taxon>Bacteria</taxon>
        <taxon>Pseudomonadati</taxon>
        <taxon>Thermodesulfobacteriota</taxon>
        <taxon>Desulfuromonadia</taxon>
        <taxon>Geobacterales</taxon>
        <taxon>Geobacteraceae</taxon>
        <taxon>Geomesophilobacter</taxon>
    </lineage>
</organism>
<evidence type="ECO:0000256" key="3">
    <source>
        <dbReference type="PROSITE-ProRule" id="PRU00169"/>
    </source>
</evidence>
<evidence type="ECO:0000256" key="2">
    <source>
        <dbReference type="ARBA" id="ARBA00023125"/>
    </source>
</evidence>
<dbReference type="InterPro" id="IPR011006">
    <property type="entry name" value="CheY-like_superfamily"/>
</dbReference>
<feature type="modified residue" description="4-aspartylphosphate" evidence="3">
    <location>
        <position position="55"/>
    </location>
</feature>
<dbReference type="Pfam" id="PF00196">
    <property type="entry name" value="GerE"/>
    <property type="match status" value="1"/>
</dbReference>
<keyword evidence="1 3" id="KW-0597">Phosphoprotein</keyword>
<dbReference type="InterPro" id="IPR058245">
    <property type="entry name" value="NreC/VraR/RcsB-like_REC"/>
</dbReference>
<dbReference type="CDD" id="cd06170">
    <property type="entry name" value="LuxR_C_like"/>
    <property type="match status" value="1"/>
</dbReference>
<dbReference type="Pfam" id="PF00072">
    <property type="entry name" value="Response_reg"/>
    <property type="match status" value="1"/>
</dbReference>
<dbReference type="PANTHER" id="PTHR43214">
    <property type="entry name" value="TWO-COMPONENT RESPONSE REGULATOR"/>
    <property type="match status" value="1"/>
</dbReference>
<feature type="domain" description="HTH luxR-type" evidence="4">
    <location>
        <begin position="144"/>
        <end position="209"/>
    </location>
</feature>
<reference evidence="6" key="1">
    <citation type="submission" date="2020-12" db="EMBL/GenBank/DDBJ databases">
        <title>Geomonas sp. Red875, isolated from river sediment.</title>
        <authorList>
            <person name="Xu Z."/>
            <person name="Zhang Z."/>
            <person name="Masuda Y."/>
            <person name="Itoh H."/>
            <person name="Senoo K."/>
        </authorList>
    </citation>
    <scope>NUCLEOTIDE SEQUENCE</scope>
    <source>
        <strain evidence="6">Red875</strain>
    </source>
</reference>
<dbReference type="SMART" id="SM00421">
    <property type="entry name" value="HTH_LUXR"/>
    <property type="match status" value="1"/>
</dbReference>
<feature type="domain" description="Response regulatory" evidence="5">
    <location>
        <begin position="3"/>
        <end position="120"/>
    </location>
</feature>
<proteinExistence type="predicted"/>
<dbReference type="GO" id="GO:0000160">
    <property type="term" value="P:phosphorelay signal transduction system"/>
    <property type="evidence" value="ECO:0007669"/>
    <property type="project" value="InterPro"/>
</dbReference>
<comment type="caution">
    <text evidence="6">The sequence shown here is derived from an EMBL/GenBank/DDBJ whole genome shotgun (WGS) entry which is preliminary data.</text>
</comment>
<protein>
    <submittedName>
        <fullName evidence="6">Response regulator transcription factor</fullName>
    </submittedName>
</protein>
<dbReference type="PROSITE" id="PS50110">
    <property type="entry name" value="RESPONSE_REGULATORY"/>
    <property type="match status" value="1"/>
</dbReference>
<dbReference type="CDD" id="cd17535">
    <property type="entry name" value="REC_NarL-like"/>
    <property type="match status" value="1"/>
</dbReference>
<dbReference type="InterPro" id="IPR039420">
    <property type="entry name" value="WalR-like"/>
</dbReference>
<dbReference type="GO" id="GO:0003677">
    <property type="term" value="F:DNA binding"/>
    <property type="evidence" value="ECO:0007669"/>
    <property type="project" value="UniProtKB-KW"/>
</dbReference>
<dbReference type="GO" id="GO:0006355">
    <property type="term" value="P:regulation of DNA-templated transcription"/>
    <property type="evidence" value="ECO:0007669"/>
    <property type="project" value="InterPro"/>
</dbReference>
<dbReference type="InterPro" id="IPR001789">
    <property type="entry name" value="Sig_transdc_resp-reg_receiver"/>
</dbReference>
<sequence length="212" mass="23043">MSKILVVDDHAVVRQGIISILERSLSRAFYCAEAGTAGEAEAKLSQEKYDVLLLDLSMPGMSGLDLLEKLHRERPELRILILSMHPEEQYAVRALSLGASGYLTKESAPAELVVAVNKVLAGGRYISSALADRLAEYLLSGKETGLPHEALSARERQVLVMIGAGKVPKQIGAELGISEKTVSTYRSRILSKLGLSSTTEIIRYAIKHDLIS</sequence>
<keyword evidence="2" id="KW-0238">DNA-binding</keyword>
<dbReference type="InterPro" id="IPR016032">
    <property type="entry name" value="Sig_transdc_resp-reg_C-effctor"/>
</dbReference>
<dbReference type="RefSeq" id="WP_199382758.1">
    <property type="nucleotide sequence ID" value="NZ_JAEMHM010000003.1"/>
</dbReference>
<dbReference type="PRINTS" id="PR00038">
    <property type="entry name" value="HTHLUXR"/>
</dbReference>
<name>A0A8J7IMF9_9BACT</name>
<dbReference type="Gene3D" id="3.40.50.2300">
    <property type="match status" value="1"/>
</dbReference>
<keyword evidence="7" id="KW-1185">Reference proteome</keyword>
<gene>
    <name evidence="6" type="ORF">JFN93_04275</name>
</gene>
<accession>A0A8J7IMF9</accession>
<dbReference type="EMBL" id="JAEMHM010000003">
    <property type="protein sequence ID" value="MBJ6723918.1"/>
    <property type="molecule type" value="Genomic_DNA"/>
</dbReference>
<evidence type="ECO:0000256" key="1">
    <source>
        <dbReference type="ARBA" id="ARBA00022553"/>
    </source>
</evidence>
<evidence type="ECO:0000259" key="5">
    <source>
        <dbReference type="PROSITE" id="PS50110"/>
    </source>
</evidence>
<evidence type="ECO:0000259" key="4">
    <source>
        <dbReference type="PROSITE" id="PS50043"/>
    </source>
</evidence>
<evidence type="ECO:0000313" key="7">
    <source>
        <dbReference type="Proteomes" id="UP000636888"/>
    </source>
</evidence>
<dbReference type="Proteomes" id="UP000636888">
    <property type="component" value="Unassembled WGS sequence"/>
</dbReference>